<dbReference type="Proteomes" id="UP000005408">
    <property type="component" value="Unassembled WGS sequence"/>
</dbReference>
<dbReference type="OMA" id="PARNICH"/>
<dbReference type="AlphaFoldDB" id="A0A8W8MW93"/>
<keyword evidence="1" id="KW-0732">Signal</keyword>
<evidence type="ECO:0008006" key="4">
    <source>
        <dbReference type="Google" id="ProtNLM"/>
    </source>
</evidence>
<keyword evidence="3" id="KW-1185">Reference proteome</keyword>
<dbReference type="GO" id="GO:0005615">
    <property type="term" value="C:extracellular space"/>
    <property type="evidence" value="ECO:0007669"/>
    <property type="project" value="TreeGrafter"/>
</dbReference>
<feature type="signal peptide" evidence="1">
    <location>
        <begin position="1"/>
        <end position="15"/>
    </location>
</feature>
<name>A0A8W8MW93_MAGGI</name>
<dbReference type="PANTHER" id="PTHR24024:SF18">
    <property type="entry name" value="SHORT-CHAIN COLLAGEN C4-LIKE"/>
    <property type="match status" value="1"/>
</dbReference>
<proteinExistence type="predicted"/>
<dbReference type="PANTHER" id="PTHR24024">
    <property type="entry name" value="PULMONARY SURFACTANT-ASSOCIATED PROTEIN A"/>
    <property type="match status" value="1"/>
</dbReference>
<feature type="chain" id="PRO_5042431967" description="Short-chain collagen C4" evidence="1">
    <location>
        <begin position="16"/>
        <end position="262"/>
    </location>
</feature>
<reference evidence="2" key="1">
    <citation type="submission" date="2022-08" db="UniProtKB">
        <authorList>
            <consortium name="EnsemblMetazoa"/>
        </authorList>
    </citation>
    <scope>IDENTIFICATION</scope>
    <source>
        <strain evidence="2">05x7-T-G4-1.051#20</strain>
    </source>
</reference>
<dbReference type="InterPro" id="IPR051077">
    <property type="entry name" value="Ca-dependent_lectin"/>
</dbReference>
<evidence type="ECO:0000313" key="3">
    <source>
        <dbReference type="Proteomes" id="UP000005408"/>
    </source>
</evidence>
<dbReference type="EnsemblMetazoa" id="G35353.1">
    <property type="protein sequence ID" value="G35353.1:cds"/>
    <property type="gene ID" value="G35353"/>
</dbReference>
<dbReference type="EnsemblMetazoa" id="G35353.2">
    <property type="protein sequence ID" value="G35353.2:cds"/>
    <property type="gene ID" value="G35353"/>
</dbReference>
<protein>
    <recommendedName>
        <fullName evidence="4">Short-chain collagen C4</fullName>
    </recommendedName>
</protein>
<organism evidence="2 3">
    <name type="scientific">Magallana gigas</name>
    <name type="common">Pacific oyster</name>
    <name type="synonym">Crassostrea gigas</name>
    <dbReference type="NCBI Taxonomy" id="29159"/>
    <lineage>
        <taxon>Eukaryota</taxon>
        <taxon>Metazoa</taxon>
        <taxon>Spiralia</taxon>
        <taxon>Lophotrochozoa</taxon>
        <taxon>Mollusca</taxon>
        <taxon>Bivalvia</taxon>
        <taxon>Autobranchia</taxon>
        <taxon>Pteriomorphia</taxon>
        <taxon>Ostreida</taxon>
        <taxon>Ostreoidea</taxon>
        <taxon>Ostreidae</taxon>
        <taxon>Magallana</taxon>
    </lineage>
</organism>
<evidence type="ECO:0000313" key="2">
    <source>
        <dbReference type="EnsemblMetazoa" id="G35353.2:cds"/>
    </source>
</evidence>
<accession>A0A8W8MW93</accession>
<sequence length="262" mass="29536">MVFQIVLVFWVVVYAETNKESCKDLLQGYLTGQLSSALGRYQVKALRRDFESFSNDVRKALKEVKEKQVTDIKTIQEIQNSSIVYTRWGKKTCPSHAEQVVSGYVGGSWYQHTGAAVNPLCLPKNPEWGIYKDGTDGSKAYIFGGEYQTDTVPAYMKRLYQHDVPCAVCLVRKRSVVQMFPARKTCYAGWRLEYHGNLMAGEYSQKAGSTYTCVDSHPDTVHGGHANKNGYLFYPVEARCGTLKCPPYVEGREFVCVVCSKE</sequence>
<dbReference type="OrthoDB" id="6086925at2759"/>
<evidence type="ECO:0000256" key="1">
    <source>
        <dbReference type="SAM" id="SignalP"/>
    </source>
</evidence>